<proteinExistence type="predicted"/>
<name>A0A183G425_HELPZ</name>
<dbReference type="InterPro" id="IPR013087">
    <property type="entry name" value="Znf_C2H2_type"/>
</dbReference>
<evidence type="ECO:0000313" key="4">
    <source>
        <dbReference type="WBParaSite" id="HPBE_0001622601-mRNA-1"/>
    </source>
</evidence>
<accession>A0A183G425</accession>
<protein>
    <submittedName>
        <fullName evidence="4">C2H2-type domain-containing protein</fullName>
    </submittedName>
</protein>
<dbReference type="PROSITE" id="PS00028">
    <property type="entry name" value="ZINC_FINGER_C2H2_1"/>
    <property type="match status" value="1"/>
</dbReference>
<dbReference type="AlphaFoldDB" id="A0A183G425"/>
<accession>A0A3P7ZV07</accession>
<sequence length="332" mass="37556">MLFACSPTNDERELYEFKDVIQYFPSAPRFLGISDTLPRHRDMIECKLTYFKYSYPALKRDYLIWTTPDINAFPARINFRILTSNKSGWAVGRFEGGYQADTLKARIIHFAMDDSCILVTAELLLNNTTRFRAYMLNPGEGGSGKGITPTTKIPFLVPFVSDEVSTSIRKCLRRSGLENLVAVFDLPPDNLKTRLVRNRLYDRICGNPNCVVCPGGKEGDCTVSGVVYLISCQACGEEYIGETGRPLHVRIKEHLDGKEKLRASTALGYHMINSHGGEDFGVEVRILGHEVQTSARKALEAFWIYSRDPKVNRKGECLYITRELRPYLSLAF</sequence>
<organism evidence="3 4">
    <name type="scientific">Heligmosomoides polygyrus</name>
    <name type="common">Parasitic roundworm</name>
    <dbReference type="NCBI Taxonomy" id="6339"/>
    <lineage>
        <taxon>Eukaryota</taxon>
        <taxon>Metazoa</taxon>
        <taxon>Ecdysozoa</taxon>
        <taxon>Nematoda</taxon>
        <taxon>Chromadorea</taxon>
        <taxon>Rhabditida</taxon>
        <taxon>Rhabditina</taxon>
        <taxon>Rhabditomorpha</taxon>
        <taxon>Strongyloidea</taxon>
        <taxon>Heligmosomidae</taxon>
        <taxon>Heligmosomoides</taxon>
    </lineage>
</organism>
<reference evidence="4" key="2">
    <citation type="submission" date="2019-09" db="UniProtKB">
        <authorList>
            <consortium name="WormBaseParasite"/>
        </authorList>
    </citation>
    <scope>IDENTIFICATION</scope>
</reference>
<dbReference type="SUPFAM" id="SSF82771">
    <property type="entry name" value="GIY-YIG endonuclease"/>
    <property type="match status" value="1"/>
</dbReference>
<dbReference type="InterPro" id="IPR035901">
    <property type="entry name" value="GIY-YIG_endonuc_sf"/>
</dbReference>
<dbReference type="Gene3D" id="3.40.1440.10">
    <property type="entry name" value="GIY-YIG endonuclease"/>
    <property type="match status" value="1"/>
</dbReference>
<gene>
    <name evidence="2" type="ORF">HPBE_LOCUS16225</name>
</gene>
<evidence type="ECO:0000313" key="3">
    <source>
        <dbReference type="Proteomes" id="UP000050761"/>
    </source>
</evidence>
<feature type="domain" description="C2H2-type" evidence="1">
    <location>
        <begin position="232"/>
        <end position="254"/>
    </location>
</feature>
<keyword evidence="3" id="KW-1185">Reference proteome</keyword>
<dbReference type="CDD" id="cd10442">
    <property type="entry name" value="GIY-YIG_PLEs"/>
    <property type="match status" value="1"/>
</dbReference>
<evidence type="ECO:0000259" key="1">
    <source>
        <dbReference type="PROSITE" id="PS00028"/>
    </source>
</evidence>
<dbReference type="Proteomes" id="UP000050761">
    <property type="component" value="Unassembled WGS sequence"/>
</dbReference>
<dbReference type="WBParaSite" id="HPBE_0001622601-mRNA-1">
    <property type="protein sequence ID" value="HPBE_0001622601-mRNA-1"/>
    <property type="gene ID" value="HPBE_0001622601"/>
</dbReference>
<evidence type="ECO:0000313" key="2">
    <source>
        <dbReference type="EMBL" id="VDP05307.1"/>
    </source>
</evidence>
<dbReference type="EMBL" id="UZAH01029296">
    <property type="protein sequence ID" value="VDP05307.1"/>
    <property type="molecule type" value="Genomic_DNA"/>
</dbReference>
<reference evidence="2 3" key="1">
    <citation type="submission" date="2018-11" db="EMBL/GenBank/DDBJ databases">
        <authorList>
            <consortium name="Pathogen Informatics"/>
        </authorList>
    </citation>
    <scope>NUCLEOTIDE SEQUENCE [LARGE SCALE GENOMIC DNA]</scope>
</reference>
<dbReference type="OrthoDB" id="6509835at2759"/>